<sequence length="38" mass="4518">MLILIIVNIVVYEKERIMVPDNKTSEAQKRPTQAYREK</sequence>
<proteinExistence type="predicted"/>
<dbReference type="HOGENOM" id="CLU_3329734_0_0_9"/>
<dbReference type="AlphaFoldDB" id="B1HW63"/>
<accession>B1HW63</accession>
<dbReference type="EMBL" id="CP000817">
    <property type="protein sequence ID" value="ACA41502.1"/>
    <property type="molecule type" value="Genomic_DNA"/>
</dbReference>
<dbReference type="Proteomes" id="UP000002164">
    <property type="component" value="Chromosome"/>
</dbReference>
<dbReference type="EnsemblBacteria" id="ACA41502">
    <property type="protein sequence ID" value="ACA41502"/>
    <property type="gene ID" value="Bsph_4034"/>
</dbReference>
<evidence type="ECO:0000313" key="2">
    <source>
        <dbReference type="Proteomes" id="UP000002164"/>
    </source>
</evidence>
<protein>
    <submittedName>
        <fullName evidence="1">Uncharacterized protein</fullName>
    </submittedName>
</protein>
<dbReference type="KEGG" id="lsp:Bsph_4034"/>
<gene>
    <name evidence="1" type="ordered locus">Bsph_4034</name>
</gene>
<organism evidence="1 2">
    <name type="scientific">Lysinibacillus sphaericus (strain C3-41)</name>
    <dbReference type="NCBI Taxonomy" id="444177"/>
    <lineage>
        <taxon>Bacteria</taxon>
        <taxon>Bacillati</taxon>
        <taxon>Bacillota</taxon>
        <taxon>Bacilli</taxon>
        <taxon>Bacillales</taxon>
        <taxon>Bacillaceae</taxon>
        <taxon>Lysinibacillus</taxon>
    </lineage>
</organism>
<evidence type="ECO:0000313" key="1">
    <source>
        <dbReference type="EMBL" id="ACA41502.1"/>
    </source>
</evidence>
<name>B1HW63_LYSSC</name>
<reference evidence="1 2" key="1">
    <citation type="journal article" date="2008" name="J. Bacteriol.">
        <title>Complete genome sequence of the mosquitocidal bacterium Bacillus sphaericus C3-41 and comparison with those of closely related Bacillus species.</title>
        <authorList>
            <person name="Hu X."/>
            <person name="Fan W."/>
            <person name="Han B."/>
            <person name="Liu H."/>
            <person name="Zheng D."/>
            <person name="Li Q."/>
            <person name="Dong W."/>
            <person name="Yan J."/>
            <person name="Gao M."/>
            <person name="Berry C."/>
            <person name="Yuan Z."/>
        </authorList>
    </citation>
    <scope>NUCLEOTIDE SEQUENCE [LARGE SCALE GENOMIC DNA]</scope>
    <source>
        <strain evidence="1 2">C3-41</strain>
    </source>
</reference>